<keyword evidence="2 3" id="KW-0732">Signal</keyword>
<feature type="domain" description="Transglycosylase SLT" evidence="4">
    <location>
        <begin position="506"/>
        <end position="610"/>
    </location>
</feature>
<evidence type="ECO:0000313" key="6">
    <source>
        <dbReference type="Proteomes" id="UP000620596"/>
    </source>
</evidence>
<keyword evidence="6" id="KW-1185">Reference proteome</keyword>
<reference evidence="5" key="2">
    <citation type="submission" date="2020-09" db="EMBL/GenBank/DDBJ databases">
        <authorList>
            <person name="Sun Q."/>
            <person name="Zhou Y."/>
        </authorList>
    </citation>
    <scope>NUCLEOTIDE SEQUENCE</scope>
    <source>
        <strain evidence="5">CGMCC 1.15322</strain>
    </source>
</reference>
<dbReference type="Gene3D" id="1.10.530.10">
    <property type="match status" value="1"/>
</dbReference>
<dbReference type="CDD" id="cd13401">
    <property type="entry name" value="Slt70-like"/>
    <property type="match status" value="1"/>
</dbReference>
<dbReference type="InterPro" id="IPR008258">
    <property type="entry name" value="Transglycosylase_SLT_dom_1"/>
</dbReference>
<feature type="chain" id="PRO_5036975849" evidence="3">
    <location>
        <begin position="26"/>
        <end position="675"/>
    </location>
</feature>
<dbReference type="SUPFAM" id="SSF48435">
    <property type="entry name" value="Bacterial muramidases"/>
    <property type="match status" value="1"/>
</dbReference>
<dbReference type="PANTHER" id="PTHR37423:SF5">
    <property type="entry name" value="SOLUBLE LYTIC MUREIN TRANSGLYCOSYLASE"/>
    <property type="match status" value="1"/>
</dbReference>
<gene>
    <name evidence="5" type="ORF">GCM10011496_13010</name>
</gene>
<comment type="similarity">
    <text evidence="1">Belongs to the transglycosylase Slt family.</text>
</comment>
<accession>A0A916SC91</accession>
<evidence type="ECO:0000256" key="3">
    <source>
        <dbReference type="SAM" id="SignalP"/>
    </source>
</evidence>
<name>A0A916SC91_9BURK</name>
<evidence type="ECO:0000256" key="1">
    <source>
        <dbReference type="ARBA" id="ARBA00007734"/>
    </source>
</evidence>
<sequence>MLSKFVVTALISGLLSFLILQPTWAQNNASRADEVLVEMNQASKRGDKNRLSALLPQARGHALEPWAAYWEIRARLGEASAQEVQDVMARYAGSYQEDRLRNDWLLLLGQRRDWSAFAAEYPNYRMGDDRDVRCYALLIEHLKNPGADAQLADEVRRNWFAQREASDGCTAAASRLIGNRNLTTQDAWIKARLATEANRPRAARDAIEIIAPQAVSLVIELTASPARFLSTKVIAISKVRKEIIVLALVKLASTDAEGAARFMEDKWGSQLSDEERNWVWGAIGRQAATRLASTDSVGYFARVTKDTDLSDDMLGWKVRASLRAGSTPRWPLVLAGINAMSEGARKEPVWVYWKARALLGNAPAAAASAAVSPQRAEALALLQSIASVRGFYEQLALEELGQKITLPARPPAPTAEEKEAARLNPGLNRGAYAIAIGLRSEGVREWNYSTNLHTRGGMNERELLAAAQFACNRSIWDRCINTSERTPTAFDVEQRFPMPFRDAVTQRSQGIGLDPAYVYGLIRQESRFIMDARSGVGASGLMQVMPATARETARHIGMTGFSSDQINDRDTNIIIGTAYLKRALDDFGGSMPLAAAAYNAGPGRPRSWRNGPVIEAAIWAENVPFSETRDYVKKVLSNTTNYAALLSGQPQSLKARLGTVGPREASAPPPDEKMP</sequence>
<dbReference type="InterPro" id="IPR023346">
    <property type="entry name" value="Lysozyme-like_dom_sf"/>
</dbReference>
<evidence type="ECO:0000313" key="5">
    <source>
        <dbReference type="EMBL" id="GGA93377.1"/>
    </source>
</evidence>
<dbReference type="EMBL" id="BMIG01000003">
    <property type="protein sequence ID" value="GGA93377.1"/>
    <property type="molecule type" value="Genomic_DNA"/>
</dbReference>
<dbReference type="Proteomes" id="UP000620596">
    <property type="component" value="Unassembled WGS sequence"/>
</dbReference>
<dbReference type="AlphaFoldDB" id="A0A916SC91"/>
<evidence type="ECO:0000259" key="4">
    <source>
        <dbReference type="Pfam" id="PF01464"/>
    </source>
</evidence>
<dbReference type="Gene3D" id="1.25.20.10">
    <property type="entry name" value="Bacterial muramidases"/>
    <property type="match status" value="1"/>
</dbReference>
<dbReference type="GO" id="GO:0004553">
    <property type="term" value="F:hydrolase activity, hydrolyzing O-glycosyl compounds"/>
    <property type="evidence" value="ECO:0007669"/>
    <property type="project" value="InterPro"/>
</dbReference>
<dbReference type="GO" id="GO:0042597">
    <property type="term" value="C:periplasmic space"/>
    <property type="evidence" value="ECO:0007669"/>
    <property type="project" value="InterPro"/>
</dbReference>
<proteinExistence type="inferred from homology"/>
<organism evidence="5 6">
    <name type="scientific">Polaromonas eurypsychrophila</name>
    <dbReference type="NCBI Taxonomy" id="1614635"/>
    <lineage>
        <taxon>Bacteria</taxon>
        <taxon>Pseudomonadati</taxon>
        <taxon>Pseudomonadota</taxon>
        <taxon>Betaproteobacteria</taxon>
        <taxon>Burkholderiales</taxon>
        <taxon>Comamonadaceae</taxon>
        <taxon>Polaromonas</taxon>
    </lineage>
</organism>
<dbReference type="Pfam" id="PF01464">
    <property type="entry name" value="SLT"/>
    <property type="match status" value="1"/>
</dbReference>
<dbReference type="PANTHER" id="PTHR37423">
    <property type="entry name" value="SOLUBLE LYTIC MUREIN TRANSGLYCOSYLASE-RELATED"/>
    <property type="match status" value="1"/>
</dbReference>
<dbReference type="InterPro" id="IPR008939">
    <property type="entry name" value="Lytic_TGlycosylase_superhlx_U"/>
</dbReference>
<evidence type="ECO:0000256" key="2">
    <source>
        <dbReference type="ARBA" id="ARBA00022729"/>
    </source>
</evidence>
<protein>
    <submittedName>
        <fullName evidence="5">Transglycosylase</fullName>
    </submittedName>
</protein>
<reference evidence="5" key="1">
    <citation type="journal article" date="2014" name="Int. J. Syst. Evol. Microbiol.">
        <title>Complete genome sequence of Corynebacterium casei LMG S-19264T (=DSM 44701T), isolated from a smear-ripened cheese.</title>
        <authorList>
            <consortium name="US DOE Joint Genome Institute (JGI-PGF)"/>
            <person name="Walter F."/>
            <person name="Albersmeier A."/>
            <person name="Kalinowski J."/>
            <person name="Ruckert C."/>
        </authorList>
    </citation>
    <scope>NUCLEOTIDE SEQUENCE</scope>
    <source>
        <strain evidence="5">CGMCC 1.15322</strain>
    </source>
</reference>
<feature type="signal peptide" evidence="3">
    <location>
        <begin position="1"/>
        <end position="25"/>
    </location>
</feature>
<dbReference type="RefSeq" id="WP_188707531.1">
    <property type="nucleotide sequence ID" value="NZ_BMIG01000003.1"/>
</dbReference>
<comment type="caution">
    <text evidence="5">The sequence shown here is derived from an EMBL/GenBank/DDBJ whole genome shotgun (WGS) entry which is preliminary data.</text>
</comment>
<dbReference type="SUPFAM" id="SSF53955">
    <property type="entry name" value="Lysozyme-like"/>
    <property type="match status" value="1"/>
</dbReference>